<evidence type="ECO:0000313" key="1">
    <source>
        <dbReference type="EMBL" id="CAG8591543.1"/>
    </source>
</evidence>
<dbReference type="Proteomes" id="UP000789739">
    <property type="component" value="Unassembled WGS sequence"/>
</dbReference>
<dbReference type="AlphaFoldDB" id="A0A9N9C781"/>
<proteinExistence type="predicted"/>
<keyword evidence="2" id="KW-1185">Reference proteome</keyword>
<gene>
    <name evidence="1" type="ORF">PBRASI_LOCUS7150</name>
</gene>
<evidence type="ECO:0000313" key="2">
    <source>
        <dbReference type="Proteomes" id="UP000789739"/>
    </source>
</evidence>
<name>A0A9N9C781_9GLOM</name>
<comment type="caution">
    <text evidence="1">The sequence shown here is derived from an EMBL/GenBank/DDBJ whole genome shotgun (WGS) entry which is preliminary data.</text>
</comment>
<organism evidence="1 2">
    <name type="scientific">Paraglomus brasilianum</name>
    <dbReference type="NCBI Taxonomy" id="144538"/>
    <lineage>
        <taxon>Eukaryota</taxon>
        <taxon>Fungi</taxon>
        <taxon>Fungi incertae sedis</taxon>
        <taxon>Mucoromycota</taxon>
        <taxon>Glomeromycotina</taxon>
        <taxon>Glomeromycetes</taxon>
        <taxon>Paraglomerales</taxon>
        <taxon>Paraglomeraceae</taxon>
        <taxon>Paraglomus</taxon>
    </lineage>
</organism>
<reference evidence="1" key="1">
    <citation type="submission" date="2021-06" db="EMBL/GenBank/DDBJ databases">
        <authorList>
            <person name="Kallberg Y."/>
            <person name="Tangrot J."/>
            <person name="Rosling A."/>
        </authorList>
    </citation>
    <scope>NUCLEOTIDE SEQUENCE</scope>
    <source>
        <strain evidence="1">BR232B</strain>
    </source>
</reference>
<dbReference type="OrthoDB" id="10317073at2759"/>
<accession>A0A9N9C781</accession>
<protein>
    <submittedName>
        <fullName evidence="1">4110_t:CDS:1</fullName>
    </submittedName>
</protein>
<dbReference type="EMBL" id="CAJVPI010001052">
    <property type="protein sequence ID" value="CAG8591543.1"/>
    <property type="molecule type" value="Genomic_DNA"/>
</dbReference>
<sequence length="237" mass="27827">MPALRTSRTQKTKHEPVLLNIGLAVIRNIKKALGAINDPERKYYPSAPADWLEIPGSYPNLRAAWITKKYTARWFKFVELQRELRHKADEFSRNKDKLRNWFERWRVKLDSLRLRRKAHLRHKVPMSGYSFCEDDSMDEYLLKSCLKDPAIPKQVKSVSINPIVDEYSCEYEDINYIVIVGDDAGKCDPTAEAMAELYRKKYEYCCKFICSSPVFYQAMEQVCFGYHKDNLLLLQLV</sequence>